<comment type="similarity">
    <text evidence="1">Belongs to the ribosome association toxin RatA family.</text>
</comment>
<dbReference type="RefSeq" id="WP_062626390.1">
    <property type="nucleotide sequence ID" value="NZ_AP018738.1"/>
</dbReference>
<evidence type="ECO:0000256" key="1">
    <source>
        <dbReference type="ARBA" id="ARBA00008918"/>
    </source>
</evidence>
<dbReference type="EMBL" id="AP018738">
    <property type="protein sequence ID" value="BBE51369.1"/>
    <property type="molecule type" value="Genomic_DNA"/>
</dbReference>
<dbReference type="OrthoDB" id="9804759at2"/>
<dbReference type="KEGG" id="fam:OYT1_ch1841"/>
<gene>
    <name evidence="3" type="ORF">OYT1_ch1841</name>
</gene>
<dbReference type="InterPro" id="IPR044996">
    <property type="entry name" value="COQ10-like"/>
</dbReference>
<dbReference type="GO" id="GO:0045333">
    <property type="term" value="P:cellular respiration"/>
    <property type="evidence" value="ECO:0007669"/>
    <property type="project" value="InterPro"/>
</dbReference>
<reference evidence="3 4" key="1">
    <citation type="submission" date="2018-06" db="EMBL/GenBank/DDBJ databases">
        <title>OYT1 Genome Sequencing.</title>
        <authorList>
            <person name="Kato S."/>
            <person name="Itoh T."/>
            <person name="Ohkuma M."/>
        </authorList>
    </citation>
    <scope>NUCLEOTIDE SEQUENCE [LARGE SCALE GENOMIC DNA]</scope>
    <source>
        <strain evidence="3 4">OYT1</strain>
    </source>
</reference>
<evidence type="ECO:0000313" key="3">
    <source>
        <dbReference type="EMBL" id="BBE51369.1"/>
    </source>
</evidence>
<dbReference type="Pfam" id="PF03364">
    <property type="entry name" value="Polyketide_cyc"/>
    <property type="match status" value="1"/>
</dbReference>
<feature type="domain" description="Coenzyme Q-binding protein COQ10 START" evidence="2">
    <location>
        <begin position="10"/>
        <end position="134"/>
    </location>
</feature>
<proteinExistence type="inferred from homology"/>
<sequence>MALVEKSVLVPYSCAQMFVLVDGVERYPEFLPWCGGSSVTSLEGDVVHASVQIDYHGLKQSFTTENAREAPYSIGMTLQDGPFRHLDGGWRFVPLSDSACKVEFRLHYEFSSHMLEKLVGPVFSHVANSFVDAFVKRAEKVYAGL</sequence>
<evidence type="ECO:0000259" key="2">
    <source>
        <dbReference type="Pfam" id="PF03364"/>
    </source>
</evidence>
<name>A0A2Z6GDG3_9PROT</name>
<dbReference type="Gene3D" id="3.30.530.20">
    <property type="match status" value="1"/>
</dbReference>
<dbReference type="AlphaFoldDB" id="A0A2Z6GDG3"/>
<dbReference type="PANTHER" id="PTHR12901:SF10">
    <property type="entry name" value="COENZYME Q-BINDING PROTEIN COQ10, MITOCHONDRIAL"/>
    <property type="match status" value="1"/>
</dbReference>
<dbReference type="InterPro" id="IPR005031">
    <property type="entry name" value="COQ10_START"/>
</dbReference>
<protein>
    <submittedName>
        <fullName evidence="3">Persistence and stress-resistance toxin PasT</fullName>
    </submittedName>
</protein>
<dbReference type="GO" id="GO:0048039">
    <property type="term" value="F:ubiquinone binding"/>
    <property type="evidence" value="ECO:0007669"/>
    <property type="project" value="InterPro"/>
</dbReference>
<dbReference type="PANTHER" id="PTHR12901">
    <property type="entry name" value="SPERM PROTEIN HOMOLOG"/>
    <property type="match status" value="1"/>
</dbReference>
<keyword evidence="4" id="KW-1185">Reference proteome</keyword>
<dbReference type="CDD" id="cd07813">
    <property type="entry name" value="COQ10p_like"/>
    <property type="match status" value="1"/>
</dbReference>
<evidence type="ECO:0000313" key="4">
    <source>
        <dbReference type="Proteomes" id="UP000033070"/>
    </source>
</evidence>
<dbReference type="SUPFAM" id="SSF55961">
    <property type="entry name" value="Bet v1-like"/>
    <property type="match status" value="1"/>
</dbReference>
<organism evidence="3 4">
    <name type="scientific">Ferriphaselus amnicola</name>
    <dbReference type="NCBI Taxonomy" id="1188319"/>
    <lineage>
        <taxon>Bacteria</taxon>
        <taxon>Pseudomonadati</taxon>
        <taxon>Pseudomonadota</taxon>
        <taxon>Betaproteobacteria</taxon>
        <taxon>Nitrosomonadales</taxon>
        <taxon>Gallionellaceae</taxon>
        <taxon>Ferriphaselus</taxon>
    </lineage>
</organism>
<dbReference type="Proteomes" id="UP000033070">
    <property type="component" value="Chromosome"/>
</dbReference>
<dbReference type="InterPro" id="IPR023393">
    <property type="entry name" value="START-like_dom_sf"/>
</dbReference>
<dbReference type="STRING" id="1188319.OYT1_00833"/>
<accession>A0A2Z6GDG3</accession>